<reference evidence="2" key="1">
    <citation type="submission" date="2025-08" db="UniProtKB">
        <authorList>
            <consortium name="RefSeq"/>
        </authorList>
    </citation>
    <scope>IDENTIFICATION</scope>
</reference>
<keyword evidence="1" id="KW-1185">Reference proteome</keyword>
<gene>
    <name evidence="2" type="primary">LOC103608757</name>
</gene>
<organism evidence="1 2">
    <name type="scientific">Galeopterus variegatus</name>
    <name type="common">Malayan flying lemur</name>
    <name type="synonym">Cynocephalus variegatus</name>
    <dbReference type="NCBI Taxonomy" id="482537"/>
    <lineage>
        <taxon>Eukaryota</taxon>
        <taxon>Metazoa</taxon>
        <taxon>Chordata</taxon>
        <taxon>Craniata</taxon>
        <taxon>Vertebrata</taxon>
        <taxon>Euteleostomi</taxon>
        <taxon>Mammalia</taxon>
        <taxon>Eutheria</taxon>
        <taxon>Euarchontoglires</taxon>
        <taxon>Dermoptera</taxon>
        <taxon>Cynocephalidae</taxon>
        <taxon>Galeopterus</taxon>
    </lineage>
</organism>
<dbReference type="GeneID" id="103608757"/>
<dbReference type="RefSeq" id="XP_008591377.1">
    <property type="nucleotide sequence ID" value="XM_008593155.1"/>
</dbReference>
<sequence>MGEDAILDGMEDKIHLEDIIQHLGIYIILLRNGNHIEKNRNDSLPY</sequence>
<name>A0ABM0SET6_GALVR</name>
<evidence type="ECO:0000313" key="2">
    <source>
        <dbReference type="RefSeq" id="XP_008591377.1"/>
    </source>
</evidence>
<evidence type="ECO:0000313" key="1">
    <source>
        <dbReference type="Proteomes" id="UP000694923"/>
    </source>
</evidence>
<dbReference type="Proteomes" id="UP000694923">
    <property type="component" value="Unplaced"/>
</dbReference>
<accession>A0ABM0SET6</accession>
<proteinExistence type="predicted"/>
<protein>
    <submittedName>
        <fullName evidence="2">Tetratricopeptide repeat protein 8-like</fullName>
    </submittedName>
</protein>